<accession>A0A517P5G5</accession>
<gene>
    <name evidence="1" type="ORF">CA12_06950</name>
</gene>
<protein>
    <recommendedName>
        <fullName evidence="3">RNA polymerase sigma factor</fullName>
    </recommendedName>
</protein>
<keyword evidence="2" id="KW-1185">Reference proteome</keyword>
<organism evidence="1 2">
    <name type="scientific">Alienimonas californiensis</name>
    <dbReference type="NCBI Taxonomy" id="2527989"/>
    <lineage>
        <taxon>Bacteria</taxon>
        <taxon>Pseudomonadati</taxon>
        <taxon>Planctomycetota</taxon>
        <taxon>Planctomycetia</taxon>
        <taxon>Planctomycetales</taxon>
        <taxon>Planctomycetaceae</taxon>
        <taxon>Alienimonas</taxon>
    </lineage>
</organism>
<dbReference type="Proteomes" id="UP000318741">
    <property type="component" value="Chromosome"/>
</dbReference>
<proteinExistence type="predicted"/>
<reference evidence="1 2" key="1">
    <citation type="submission" date="2019-02" db="EMBL/GenBank/DDBJ databases">
        <title>Deep-cultivation of Planctomycetes and their phenomic and genomic characterization uncovers novel biology.</title>
        <authorList>
            <person name="Wiegand S."/>
            <person name="Jogler M."/>
            <person name="Boedeker C."/>
            <person name="Pinto D."/>
            <person name="Vollmers J."/>
            <person name="Rivas-Marin E."/>
            <person name="Kohn T."/>
            <person name="Peeters S.H."/>
            <person name="Heuer A."/>
            <person name="Rast P."/>
            <person name="Oberbeckmann S."/>
            <person name="Bunk B."/>
            <person name="Jeske O."/>
            <person name="Meyerdierks A."/>
            <person name="Storesund J.E."/>
            <person name="Kallscheuer N."/>
            <person name="Luecker S."/>
            <person name="Lage O.M."/>
            <person name="Pohl T."/>
            <person name="Merkel B.J."/>
            <person name="Hornburger P."/>
            <person name="Mueller R.-W."/>
            <person name="Bruemmer F."/>
            <person name="Labrenz M."/>
            <person name="Spormann A.M."/>
            <person name="Op den Camp H."/>
            <person name="Overmann J."/>
            <person name="Amann R."/>
            <person name="Jetten M.S.M."/>
            <person name="Mascher T."/>
            <person name="Medema M.H."/>
            <person name="Devos D.P."/>
            <person name="Kaster A.-K."/>
            <person name="Ovreas L."/>
            <person name="Rohde M."/>
            <person name="Galperin M.Y."/>
            <person name="Jogler C."/>
        </authorList>
    </citation>
    <scope>NUCLEOTIDE SEQUENCE [LARGE SCALE GENOMIC DNA]</scope>
    <source>
        <strain evidence="1 2">CA12</strain>
    </source>
</reference>
<dbReference type="KEGG" id="acaf:CA12_06950"/>
<evidence type="ECO:0000313" key="2">
    <source>
        <dbReference type="Proteomes" id="UP000318741"/>
    </source>
</evidence>
<name>A0A517P5G5_9PLAN</name>
<dbReference type="EMBL" id="CP036265">
    <property type="protein sequence ID" value="QDT14619.1"/>
    <property type="molecule type" value="Genomic_DNA"/>
</dbReference>
<dbReference type="AlphaFoldDB" id="A0A517P5G5"/>
<dbReference type="InterPro" id="IPR013324">
    <property type="entry name" value="RNA_pol_sigma_r3/r4-like"/>
</dbReference>
<dbReference type="SUPFAM" id="SSF88659">
    <property type="entry name" value="Sigma3 and sigma4 domains of RNA polymerase sigma factors"/>
    <property type="match status" value="1"/>
</dbReference>
<evidence type="ECO:0008006" key="3">
    <source>
        <dbReference type="Google" id="ProtNLM"/>
    </source>
</evidence>
<evidence type="ECO:0000313" key="1">
    <source>
        <dbReference type="EMBL" id="QDT14619.1"/>
    </source>
</evidence>
<sequence>MPTALAVQSVHRPVQETFRRDQVSPAWHAELVRSLPAVRGRAGKSFRRLSPADREEAVADVTAGVACALARLHDRGRYRPWYLPAATAFAVRRHRSGCRVGTPDNRRDALSPVPRRECRVQSDGHTALASAEDRWGADPAERAALRVDFAAWRDTLGGRDRTLVDLLGLGHRPSEVADRLGLSRGRVSQLRADLRARWHAFTGEAAPAAAWPRSIAKSRRTGD</sequence>